<accession>A0ABV6JF91</accession>
<dbReference type="InterPro" id="IPR050809">
    <property type="entry name" value="UgpAE/MalFG_permease"/>
</dbReference>
<dbReference type="EMBL" id="JBHLVF010000041">
    <property type="protein sequence ID" value="MFC0394590.1"/>
    <property type="molecule type" value="Genomic_DNA"/>
</dbReference>
<feature type="transmembrane region" description="Helical" evidence="7">
    <location>
        <begin position="174"/>
        <end position="199"/>
    </location>
</feature>
<feature type="transmembrane region" description="Helical" evidence="7">
    <location>
        <begin position="95"/>
        <end position="114"/>
    </location>
</feature>
<keyword evidence="6 7" id="KW-0472">Membrane</keyword>
<proteinExistence type="inferred from homology"/>
<dbReference type="Proteomes" id="UP001589818">
    <property type="component" value="Unassembled WGS sequence"/>
</dbReference>
<dbReference type="Pfam" id="PF00528">
    <property type="entry name" value="BPD_transp_1"/>
    <property type="match status" value="1"/>
</dbReference>
<reference evidence="9 10" key="1">
    <citation type="submission" date="2024-09" db="EMBL/GenBank/DDBJ databases">
        <authorList>
            <person name="Sun Q."/>
            <person name="Mori K."/>
        </authorList>
    </citation>
    <scope>NUCLEOTIDE SEQUENCE [LARGE SCALE GENOMIC DNA]</scope>
    <source>
        <strain evidence="9 10">CCM 4839</strain>
    </source>
</reference>
<dbReference type="SUPFAM" id="SSF161098">
    <property type="entry name" value="MetI-like"/>
    <property type="match status" value="1"/>
</dbReference>
<dbReference type="RefSeq" id="WP_256555008.1">
    <property type="nucleotide sequence ID" value="NZ_JANHOF010000001.1"/>
</dbReference>
<dbReference type="PROSITE" id="PS50928">
    <property type="entry name" value="ABC_TM1"/>
    <property type="match status" value="1"/>
</dbReference>
<gene>
    <name evidence="9" type="ORF">ACFFJ8_24925</name>
</gene>
<evidence type="ECO:0000256" key="2">
    <source>
        <dbReference type="ARBA" id="ARBA00022448"/>
    </source>
</evidence>
<evidence type="ECO:0000256" key="6">
    <source>
        <dbReference type="ARBA" id="ARBA00023136"/>
    </source>
</evidence>
<feature type="transmembrane region" description="Helical" evidence="7">
    <location>
        <begin position="220"/>
        <end position="247"/>
    </location>
</feature>
<keyword evidence="2 7" id="KW-0813">Transport</keyword>
<protein>
    <submittedName>
        <fullName evidence="9">Carbohydrate ABC transporter permease</fullName>
    </submittedName>
</protein>
<evidence type="ECO:0000259" key="8">
    <source>
        <dbReference type="PROSITE" id="PS50928"/>
    </source>
</evidence>
<evidence type="ECO:0000256" key="3">
    <source>
        <dbReference type="ARBA" id="ARBA00022475"/>
    </source>
</evidence>
<keyword evidence="10" id="KW-1185">Reference proteome</keyword>
<feature type="transmembrane region" description="Helical" evidence="7">
    <location>
        <begin position="121"/>
        <end position="140"/>
    </location>
</feature>
<keyword evidence="4 7" id="KW-0812">Transmembrane</keyword>
<dbReference type="Gene3D" id="1.10.3720.10">
    <property type="entry name" value="MetI-like"/>
    <property type="match status" value="1"/>
</dbReference>
<comment type="similarity">
    <text evidence="7">Belongs to the binding-protein-dependent transport system permease family.</text>
</comment>
<evidence type="ECO:0000256" key="4">
    <source>
        <dbReference type="ARBA" id="ARBA00022692"/>
    </source>
</evidence>
<dbReference type="InterPro" id="IPR035906">
    <property type="entry name" value="MetI-like_sf"/>
</dbReference>
<name>A0ABV6JF91_9BACL</name>
<sequence length="302" mass="34819">MSSERIEEHRRRRRQRWLEVLREQGLGYLFMAPWAVGFLVFMAIPLGWSLYLTLNKVKLTPNGFDYTWRGLGNFRDAILLDHVYPVKLLTYLQEVILMIPIIIIFALFVSLLLNQSFPGRFLFRAIFFLPVIFATGQVLTELFSQGAGELPFIDQYNVKPLVMEYFGPRFAEPILGILGKVVIILWYSGVQILIFIAGFQTISKSVYEAVRIDGATPWESFWKITLPGAVPFIGLNAIYTIVDLFTFPLNPVLEEIKNNMFKPDTGYGYASALAWIYFAIIFILLSVVFLLLRKAARRRRRV</sequence>
<keyword evidence="5 7" id="KW-1133">Transmembrane helix</keyword>
<comment type="caution">
    <text evidence="9">The sequence shown here is derived from an EMBL/GenBank/DDBJ whole genome shotgun (WGS) entry which is preliminary data.</text>
</comment>
<dbReference type="InterPro" id="IPR000515">
    <property type="entry name" value="MetI-like"/>
</dbReference>
<evidence type="ECO:0000256" key="5">
    <source>
        <dbReference type="ARBA" id="ARBA00022989"/>
    </source>
</evidence>
<dbReference type="PANTHER" id="PTHR43227:SF3">
    <property type="entry name" value="BINDING-PROTEIN-DEPENDENT TRANSPORT SYSTEMS INNER MEMBRANE COMPONENT"/>
    <property type="match status" value="1"/>
</dbReference>
<feature type="domain" description="ABC transmembrane type-1" evidence="8">
    <location>
        <begin position="88"/>
        <end position="288"/>
    </location>
</feature>
<keyword evidence="3" id="KW-1003">Cell membrane</keyword>
<feature type="transmembrane region" description="Helical" evidence="7">
    <location>
        <begin position="267"/>
        <end position="292"/>
    </location>
</feature>
<comment type="subcellular location">
    <subcellularLocation>
        <location evidence="1 7">Cell membrane</location>
        <topology evidence="1 7">Multi-pass membrane protein</topology>
    </subcellularLocation>
</comment>
<evidence type="ECO:0000256" key="7">
    <source>
        <dbReference type="RuleBase" id="RU363032"/>
    </source>
</evidence>
<organism evidence="9 10">
    <name type="scientific">Paenibacillus mendelii</name>
    <dbReference type="NCBI Taxonomy" id="206163"/>
    <lineage>
        <taxon>Bacteria</taxon>
        <taxon>Bacillati</taxon>
        <taxon>Bacillota</taxon>
        <taxon>Bacilli</taxon>
        <taxon>Bacillales</taxon>
        <taxon>Paenibacillaceae</taxon>
        <taxon>Paenibacillus</taxon>
    </lineage>
</organism>
<feature type="transmembrane region" description="Helical" evidence="7">
    <location>
        <begin position="26"/>
        <end position="51"/>
    </location>
</feature>
<evidence type="ECO:0000313" key="9">
    <source>
        <dbReference type="EMBL" id="MFC0394590.1"/>
    </source>
</evidence>
<evidence type="ECO:0000313" key="10">
    <source>
        <dbReference type="Proteomes" id="UP001589818"/>
    </source>
</evidence>
<evidence type="ECO:0000256" key="1">
    <source>
        <dbReference type="ARBA" id="ARBA00004651"/>
    </source>
</evidence>
<dbReference type="CDD" id="cd06261">
    <property type="entry name" value="TM_PBP2"/>
    <property type="match status" value="1"/>
</dbReference>
<dbReference type="PANTHER" id="PTHR43227">
    <property type="entry name" value="BLL4140 PROTEIN"/>
    <property type="match status" value="1"/>
</dbReference>